<protein>
    <submittedName>
        <fullName evidence="1">28065_t:CDS:1</fullName>
    </submittedName>
</protein>
<evidence type="ECO:0000313" key="2">
    <source>
        <dbReference type="Proteomes" id="UP000789920"/>
    </source>
</evidence>
<feature type="non-terminal residue" evidence="1">
    <location>
        <position position="374"/>
    </location>
</feature>
<organism evidence="1 2">
    <name type="scientific">Racocetra persica</name>
    <dbReference type="NCBI Taxonomy" id="160502"/>
    <lineage>
        <taxon>Eukaryota</taxon>
        <taxon>Fungi</taxon>
        <taxon>Fungi incertae sedis</taxon>
        <taxon>Mucoromycota</taxon>
        <taxon>Glomeromycotina</taxon>
        <taxon>Glomeromycetes</taxon>
        <taxon>Diversisporales</taxon>
        <taxon>Gigasporaceae</taxon>
        <taxon>Racocetra</taxon>
    </lineage>
</organism>
<name>A0ACA9N519_9GLOM</name>
<dbReference type="Proteomes" id="UP000789920">
    <property type="component" value="Unassembled WGS sequence"/>
</dbReference>
<proteinExistence type="predicted"/>
<evidence type="ECO:0000313" key="1">
    <source>
        <dbReference type="EMBL" id="CAG8635136.1"/>
    </source>
</evidence>
<accession>A0ACA9N519</accession>
<feature type="non-terminal residue" evidence="1">
    <location>
        <position position="1"/>
    </location>
</feature>
<gene>
    <name evidence="1" type="ORF">RPERSI_LOCUS7261</name>
</gene>
<dbReference type="EMBL" id="CAJVQC010012132">
    <property type="protein sequence ID" value="CAG8635136.1"/>
    <property type="molecule type" value="Genomic_DNA"/>
</dbReference>
<comment type="caution">
    <text evidence="1">The sequence shown here is derived from an EMBL/GenBank/DDBJ whole genome shotgun (WGS) entry which is preliminary data.</text>
</comment>
<keyword evidence="2" id="KW-1185">Reference proteome</keyword>
<sequence>GDISLFRRTLDSPNNFLIVDAQALTFKYKAYMILLTSPKVERFNEAVKWPGFTQYFMPIWDHEEIITLWDLQYKNKKNEEGEEFTLELVGELLDKWGPIPSSGYLGLAPGLCIATIVAALVAAVALVAALVATIALVALVATTVALVALVATSVFAALSCAISSRLVHLDPVSKFTSTVYCFASPRVFDRVIQEYEIRTKRNARDLIMNSHEFLKIAGFQGNMFEDFAYRELQNGAHKEYYNRPKSKTFASIDSFSLDSKTLDLYQITVSTNHGMKIKGLNDLDCLLAWRKDMNNFNLYFVVPPDIFGTFPLQRYKTTKDKDCQKILGWINNITQYALEINLGISNKGVKKQSSDAMSGDDENEETTGKGMNKD</sequence>
<reference evidence="1" key="1">
    <citation type="submission" date="2021-06" db="EMBL/GenBank/DDBJ databases">
        <authorList>
            <person name="Kallberg Y."/>
            <person name="Tangrot J."/>
            <person name="Rosling A."/>
        </authorList>
    </citation>
    <scope>NUCLEOTIDE SEQUENCE</scope>
    <source>
        <strain evidence="1">MA461A</strain>
    </source>
</reference>